<sequence length="494" mass="58097">MNGKNAYSVPSSDMETPEKKNIDDDNNAYVKKVYNYLFQVPDMTSYYPSCTTFKHHRLDIINWELLDKHLETRFDDEMYIDGEVCDMKCWSTRFVLLPASDLYAKKFNELKRGDVFEPMMLIDTNLDEYIMNFCKFMVGLNAFARGGFDLMKFDKHLLPKDQLDEIIKRWKKNVKPLRYKEKSLCDIFVLLEFMVYLKLNVENMDVDKNAINFIKELEAANKIQRLKTNDIDLSSCFGFIFYVFVDELNGIEELKKIRAIVDNDSLVECEVVMNVPQFSTRCNQDRFRRRANMEIVSGDTFKISQNMANYNECAKFIFDRTFTPGKGYEIQLKWIIATGSKIVANVEKWCRKADLLKFHVVPIPEDLFALATNAASSPLRIPIPIELRCEDIEIEYLPQMIFKMIELYGFLPYKFSKSNKKVQYVHITGGMFLMFQDEKNTFQWSWNHMFSDHSTIFKSSCSEEFHDNMLADFRAFCLNKDGRLSNLYKSIRNN</sequence>
<proteinExistence type="predicted"/>
<organism evidence="1 2">
    <name type="scientific">Rhabditophanes sp. KR3021</name>
    <dbReference type="NCBI Taxonomy" id="114890"/>
    <lineage>
        <taxon>Eukaryota</taxon>
        <taxon>Metazoa</taxon>
        <taxon>Ecdysozoa</taxon>
        <taxon>Nematoda</taxon>
        <taxon>Chromadorea</taxon>
        <taxon>Rhabditida</taxon>
        <taxon>Tylenchina</taxon>
        <taxon>Panagrolaimomorpha</taxon>
        <taxon>Strongyloidoidea</taxon>
        <taxon>Alloionematidae</taxon>
        <taxon>Rhabditophanes</taxon>
    </lineage>
</organism>
<evidence type="ECO:0000313" key="2">
    <source>
        <dbReference type="WBParaSite" id="RSKR_0000421200.1"/>
    </source>
</evidence>
<reference evidence="2" key="1">
    <citation type="submission" date="2016-11" db="UniProtKB">
        <authorList>
            <consortium name="WormBaseParasite"/>
        </authorList>
    </citation>
    <scope>IDENTIFICATION</scope>
    <source>
        <strain evidence="2">KR3021</strain>
    </source>
</reference>
<protein>
    <submittedName>
        <fullName evidence="2">DEPDC5_CTD domain-containing protein</fullName>
    </submittedName>
</protein>
<evidence type="ECO:0000313" key="1">
    <source>
        <dbReference type="Proteomes" id="UP000095286"/>
    </source>
</evidence>
<accession>A0AC35TTS8</accession>
<dbReference type="WBParaSite" id="RSKR_0000421200.1">
    <property type="protein sequence ID" value="RSKR_0000421200.1"/>
    <property type="gene ID" value="RSKR_0000421200"/>
</dbReference>
<name>A0AC35TTS8_9BILA</name>
<dbReference type="Proteomes" id="UP000095286">
    <property type="component" value="Unplaced"/>
</dbReference>